<evidence type="ECO:0000259" key="2">
    <source>
        <dbReference type="Pfam" id="PF06863"/>
    </source>
</evidence>
<evidence type="ECO:0000313" key="3">
    <source>
        <dbReference type="EMBL" id="GAA3025828.1"/>
    </source>
</evidence>
<accession>A0ABN3YCT5</accession>
<dbReference type="Pfam" id="PF06742">
    <property type="entry name" value="DUF1214"/>
    <property type="match status" value="1"/>
</dbReference>
<dbReference type="InterPro" id="IPR010621">
    <property type="entry name" value="DUF1214"/>
</dbReference>
<evidence type="ECO:0000259" key="1">
    <source>
        <dbReference type="Pfam" id="PF06742"/>
    </source>
</evidence>
<dbReference type="Gene3D" id="2.60.40.1610">
    <property type="entry name" value="Domain of unknown function DUF1254"/>
    <property type="match status" value="1"/>
</dbReference>
<proteinExistence type="predicted"/>
<organism evidence="3 4">
    <name type="scientific">Gordonia defluvii</name>
    <dbReference type="NCBI Taxonomy" id="283718"/>
    <lineage>
        <taxon>Bacteria</taxon>
        <taxon>Bacillati</taxon>
        <taxon>Actinomycetota</taxon>
        <taxon>Actinomycetes</taxon>
        <taxon>Mycobacteriales</taxon>
        <taxon>Gordoniaceae</taxon>
        <taxon>Gordonia</taxon>
    </lineage>
</organism>
<name>A0ABN3YCT5_9ACTN</name>
<feature type="domain" description="DUF1214" evidence="1">
    <location>
        <begin position="340"/>
        <end position="444"/>
    </location>
</feature>
<dbReference type="Proteomes" id="UP001501035">
    <property type="component" value="Unassembled WGS sequence"/>
</dbReference>
<dbReference type="InterPro" id="IPR010679">
    <property type="entry name" value="DUF1254"/>
</dbReference>
<gene>
    <name evidence="3" type="ORF">GCM10010528_04560</name>
</gene>
<reference evidence="3 4" key="1">
    <citation type="journal article" date="2019" name="Int. J. Syst. Evol. Microbiol.">
        <title>The Global Catalogue of Microorganisms (GCM) 10K type strain sequencing project: providing services to taxonomists for standard genome sequencing and annotation.</title>
        <authorList>
            <consortium name="The Broad Institute Genomics Platform"/>
            <consortium name="The Broad Institute Genome Sequencing Center for Infectious Disease"/>
            <person name="Wu L."/>
            <person name="Ma J."/>
        </authorList>
    </citation>
    <scope>NUCLEOTIDE SEQUENCE [LARGE SCALE GENOMIC DNA]</scope>
    <source>
        <strain evidence="3 4">JCM 14234</strain>
    </source>
</reference>
<dbReference type="PANTHER" id="PTHR36509">
    <property type="entry name" value="BLL3101 PROTEIN"/>
    <property type="match status" value="1"/>
</dbReference>
<keyword evidence="4" id="KW-1185">Reference proteome</keyword>
<dbReference type="EMBL" id="BAAAVS010000005">
    <property type="protein sequence ID" value="GAA3025828.1"/>
    <property type="molecule type" value="Genomic_DNA"/>
</dbReference>
<evidence type="ECO:0000313" key="4">
    <source>
        <dbReference type="Proteomes" id="UP001501035"/>
    </source>
</evidence>
<dbReference type="Gene3D" id="2.60.120.600">
    <property type="entry name" value="Domain of unknown function DUF1214, C-terminal domain"/>
    <property type="match status" value="1"/>
</dbReference>
<feature type="domain" description="DUF1254" evidence="2">
    <location>
        <begin position="67"/>
        <end position="195"/>
    </location>
</feature>
<dbReference type="InterPro" id="IPR037049">
    <property type="entry name" value="DUF1214_C_sf"/>
</dbReference>
<dbReference type="Pfam" id="PF06863">
    <property type="entry name" value="DUF1254"/>
    <property type="match status" value="1"/>
</dbReference>
<dbReference type="PANTHER" id="PTHR36509:SF2">
    <property type="entry name" value="BLL3101 PROTEIN"/>
    <property type="match status" value="1"/>
</dbReference>
<protein>
    <submittedName>
        <fullName evidence="3">DUF1254 domain-containing protein</fullName>
    </submittedName>
</protein>
<dbReference type="InterPro" id="IPR037050">
    <property type="entry name" value="DUF1254_sf"/>
</dbReference>
<sequence length="464" mass="50318">MAAATLLLVVSAVGCGKDQATPEDHGDLAGAAVDAYVYGYPLVTMDYTRKSLTNTVAPQGNMAPEGQFVRMRQYPNAQFRAVTAPNADTLYTTGWFDVSQQPWVISVPDMGSRYFLLPILDGWTNVIASPGSRTTGGKAQTFAITGPGWKGTLPAGVTEYKSPTSMVWLLGRIYSTGTPADYAAVHAIQDKINAVPLSNYGKPYTPQPGRVDPAVDTKTAVREQVNALDGTAYFQRLAALWKANPPSAADAPMVAKMARLGLVPGRDFAPTKDGAAAIAAAPKAGQDRILAWQEGGVKAGTNKNENGWLFTTKTGTYGTEYLQRAYVTWIGLGANLPQDAVYPTSEGPALQQKYSGANKYVLRFAVMPPVKGFWSLTMYDKDYFFVDNPLNRYTLSERNELKKNADGSVDLYLQANSPGKDKESNWLPAPEGDFVLMLRMYWPSPTAPTILDGSWQIPAVKQVQ</sequence>
<comment type="caution">
    <text evidence="3">The sequence shown here is derived from an EMBL/GenBank/DDBJ whole genome shotgun (WGS) entry which is preliminary data.</text>
</comment>
<dbReference type="SUPFAM" id="SSF160935">
    <property type="entry name" value="VPA0735-like"/>
    <property type="match status" value="1"/>
</dbReference>